<keyword evidence="3" id="KW-1185">Reference proteome</keyword>
<protein>
    <submittedName>
        <fullName evidence="2">Uncharacterized protein</fullName>
    </submittedName>
</protein>
<proteinExistence type="predicted"/>
<accession>A0A252BS35</accession>
<evidence type="ECO:0000256" key="1">
    <source>
        <dbReference type="SAM" id="Phobius"/>
    </source>
</evidence>
<name>A0A252BS35_9PROT</name>
<dbReference type="OrthoDB" id="7282045at2"/>
<evidence type="ECO:0000313" key="3">
    <source>
        <dbReference type="Proteomes" id="UP000194931"/>
    </source>
</evidence>
<dbReference type="Proteomes" id="UP000194931">
    <property type="component" value="Unassembled WGS sequence"/>
</dbReference>
<reference evidence="3" key="1">
    <citation type="submission" date="2014-06" db="EMBL/GenBank/DDBJ databases">
        <authorList>
            <person name="Winans N.J."/>
            <person name="Newell P.D."/>
            <person name="Douglas A.E."/>
        </authorList>
    </citation>
    <scope>NUCLEOTIDE SEQUENCE [LARGE SCALE GENOMIC DNA]</scope>
</reference>
<keyword evidence="1" id="KW-1133">Transmembrane helix</keyword>
<gene>
    <name evidence="2" type="ORF">HK26_07400</name>
</gene>
<sequence length="165" mass="18420">MTETQCAGTCAADDDLRVIVDSHARRLDRLEDDVDTLKSGQSGAMMEKLISVEAQGQRERNRAMEASDTRKALTDLTKQIAEHTGAQKRQNELKEQELRAVRIRGEKFKIWGTVIGIIATLGGMVGGTLLSSQTWDDWAFGSVHFLHRHPHMDDGPQETGQHDRP</sequence>
<organism evidence="2 3">
    <name type="scientific">Acetobacter okinawensis</name>
    <dbReference type="NCBI Taxonomy" id="1076594"/>
    <lineage>
        <taxon>Bacteria</taxon>
        <taxon>Pseudomonadati</taxon>
        <taxon>Pseudomonadota</taxon>
        <taxon>Alphaproteobacteria</taxon>
        <taxon>Acetobacterales</taxon>
        <taxon>Acetobacteraceae</taxon>
        <taxon>Acetobacter</taxon>
    </lineage>
</organism>
<dbReference type="RefSeq" id="WP_086639878.1">
    <property type="nucleotide sequence ID" value="NZ_JOPJ01000037.1"/>
</dbReference>
<keyword evidence="1" id="KW-0472">Membrane</keyword>
<feature type="transmembrane region" description="Helical" evidence="1">
    <location>
        <begin position="108"/>
        <end position="130"/>
    </location>
</feature>
<dbReference type="AlphaFoldDB" id="A0A252BS35"/>
<comment type="caution">
    <text evidence="2">The sequence shown here is derived from an EMBL/GenBank/DDBJ whole genome shotgun (WGS) entry which is preliminary data.</text>
</comment>
<keyword evidence="1" id="KW-0812">Transmembrane</keyword>
<dbReference type="STRING" id="1236501.GCA_000613865_01437"/>
<dbReference type="EMBL" id="JOPJ01000037">
    <property type="protein sequence ID" value="OUJ10839.1"/>
    <property type="molecule type" value="Genomic_DNA"/>
</dbReference>
<evidence type="ECO:0000313" key="2">
    <source>
        <dbReference type="EMBL" id="OUJ10839.1"/>
    </source>
</evidence>